<dbReference type="Proteomes" id="UP000289323">
    <property type="component" value="Unassembled WGS sequence"/>
</dbReference>
<sequence length="759" mass="77827">MGRRGPSHMGPYGLACSSCFKAKCKCVARADGGEGCQRCHRLNKPCRPSDALRRSAIDKKPSSAARIADLESKVALLISQLQAGGVGGGGSGDAVRTTQESQLEPGGTASASHPSVQPPDAAKGAGPGGRSSYHPEDANDDHHDDGHAASGSVRCSSSPAPTATPRLPDPPQPVVPDAEHEAMLETFRSRMLPHFAFVHLPAELTAHQLERDRPFLFRAVMCVASPSARDKAARGRALKRAIGEAMLDCEEQSSSDRMDLLLALLTYVSWGWHHEINHHSSLPRLMSQANSLACEIRLLDGSGVPDARITALFTPGSGCRADHAGALTRHEFLERQRAVLGCFVLSSVVSAHYHGQVDALRWTPEMDSGLAAVSTNHECPTDAALAAQVRLQLLAQKAVQVHQQQQLEHGAAAPTEMTTLPALLALAALQTQLRDLQTSLPATLPNRDLIAAHTHATALTLSETTHAIASLVPAMISHFTRMTSSTNTNPNPTAAALPTTIPIPIIPPSAMGAAAPNPSPTPSPAAATTATVTVPGPTPRQERLRTLGHTLRAVKACAAALLAPPPAAFAGIAFLQWAQLARCAAALGGMAAAWRRRRGEGGGGGGGGAALEYGAPGWGWEHPAAAAAAAAAVAAEAAAAVARGAVVDLPGLLGAVAGKLELVARLQREGSGEGEGGGGGSDDGDDGVGAVFARLARRMREFCAEAGRSAAAPPGGGAGTETGAGGAAVEGGAAVDGASAGVTSWSGQSIMQPTGGLQW</sequence>
<evidence type="ECO:0000256" key="5">
    <source>
        <dbReference type="ARBA" id="ARBA00023242"/>
    </source>
</evidence>
<comment type="subcellular location">
    <subcellularLocation>
        <location evidence="1">Nucleus</location>
    </subcellularLocation>
</comment>
<gene>
    <name evidence="7" type="ORF">TT172_LOCUS8439</name>
</gene>
<evidence type="ECO:0000313" key="8">
    <source>
        <dbReference type="Proteomes" id="UP000289323"/>
    </source>
</evidence>
<evidence type="ECO:0000313" key="7">
    <source>
        <dbReference type="EMBL" id="SPQ26020.1"/>
    </source>
</evidence>
<keyword evidence="3" id="KW-0238">DNA-binding</keyword>
<dbReference type="GO" id="GO:0005634">
    <property type="term" value="C:nucleus"/>
    <property type="evidence" value="ECO:0007669"/>
    <property type="project" value="UniProtKB-SubCell"/>
</dbReference>
<protein>
    <submittedName>
        <fullName evidence="7">785d6469-ec55-451a-855e-910be62cb85b</fullName>
    </submittedName>
</protein>
<evidence type="ECO:0000256" key="1">
    <source>
        <dbReference type="ARBA" id="ARBA00004123"/>
    </source>
</evidence>
<evidence type="ECO:0000256" key="3">
    <source>
        <dbReference type="ARBA" id="ARBA00023125"/>
    </source>
</evidence>
<evidence type="ECO:0000256" key="4">
    <source>
        <dbReference type="ARBA" id="ARBA00023163"/>
    </source>
</evidence>
<name>A0A446BUK5_9PEZI</name>
<feature type="compositionally biased region" description="Low complexity" evidence="6">
    <location>
        <begin position="524"/>
        <end position="535"/>
    </location>
</feature>
<dbReference type="GO" id="GO:0000981">
    <property type="term" value="F:DNA-binding transcription factor activity, RNA polymerase II-specific"/>
    <property type="evidence" value="ECO:0007669"/>
    <property type="project" value="InterPro"/>
</dbReference>
<evidence type="ECO:0000256" key="6">
    <source>
        <dbReference type="SAM" id="MobiDB-lite"/>
    </source>
</evidence>
<dbReference type="GO" id="GO:0008270">
    <property type="term" value="F:zinc ion binding"/>
    <property type="evidence" value="ECO:0007669"/>
    <property type="project" value="InterPro"/>
</dbReference>
<dbReference type="GO" id="GO:0000976">
    <property type="term" value="F:transcription cis-regulatory region binding"/>
    <property type="evidence" value="ECO:0007669"/>
    <property type="project" value="TreeGrafter"/>
</dbReference>
<dbReference type="InterPro" id="IPR051089">
    <property type="entry name" value="prtT"/>
</dbReference>
<keyword evidence="4" id="KW-0804">Transcription</keyword>
<organism evidence="7 8">
    <name type="scientific">Thermothielavioides terrestris</name>
    <dbReference type="NCBI Taxonomy" id="2587410"/>
    <lineage>
        <taxon>Eukaryota</taxon>
        <taxon>Fungi</taxon>
        <taxon>Dikarya</taxon>
        <taxon>Ascomycota</taxon>
        <taxon>Pezizomycotina</taxon>
        <taxon>Sordariomycetes</taxon>
        <taxon>Sordariomycetidae</taxon>
        <taxon>Sordariales</taxon>
        <taxon>Chaetomiaceae</taxon>
        <taxon>Thermothielavioides</taxon>
    </lineage>
</organism>
<dbReference type="Gene3D" id="4.10.240.10">
    <property type="entry name" value="Zn(2)-C6 fungal-type DNA-binding domain"/>
    <property type="match status" value="1"/>
</dbReference>
<feature type="region of interest" description="Disordered" evidence="6">
    <location>
        <begin position="84"/>
        <end position="176"/>
    </location>
</feature>
<feature type="region of interest" description="Disordered" evidence="6">
    <location>
        <begin position="513"/>
        <end position="539"/>
    </location>
</feature>
<evidence type="ECO:0000256" key="2">
    <source>
        <dbReference type="ARBA" id="ARBA00023015"/>
    </source>
</evidence>
<dbReference type="PANTHER" id="PTHR31845">
    <property type="entry name" value="FINGER DOMAIN PROTEIN, PUTATIVE-RELATED"/>
    <property type="match status" value="1"/>
</dbReference>
<keyword evidence="2" id="KW-0805">Transcription regulation</keyword>
<keyword evidence="5" id="KW-0539">Nucleus</keyword>
<dbReference type="EMBL" id="OUUZ01000016">
    <property type="protein sequence ID" value="SPQ26020.1"/>
    <property type="molecule type" value="Genomic_DNA"/>
</dbReference>
<accession>A0A446BUK5</accession>
<reference evidence="7 8" key="1">
    <citation type="submission" date="2018-04" db="EMBL/GenBank/DDBJ databases">
        <authorList>
            <person name="Huttner S."/>
            <person name="Dainat J."/>
        </authorList>
    </citation>
    <scope>NUCLEOTIDE SEQUENCE [LARGE SCALE GENOMIC DNA]</scope>
</reference>
<dbReference type="InterPro" id="IPR036864">
    <property type="entry name" value="Zn2-C6_fun-type_DNA-bd_sf"/>
</dbReference>
<dbReference type="PANTHER" id="PTHR31845:SF18">
    <property type="entry name" value="ZN(II)2CYS6 TRANSCRIPTION FACTOR (EUROFUNG)"/>
    <property type="match status" value="1"/>
</dbReference>
<dbReference type="AlphaFoldDB" id="A0A446BUK5"/>
<feature type="compositionally biased region" description="Basic and acidic residues" evidence="6">
    <location>
        <begin position="133"/>
        <end position="147"/>
    </location>
</feature>
<proteinExistence type="predicted"/>